<accession>A0AAD8AN97</accession>
<comment type="caution">
    <text evidence="2">The sequence shown here is derived from an EMBL/GenBank/DDBJ whole genome shotgun (WGS) entry which is preliminary data.</text>
</comment>
<evidence type="ECO:0000313" key="2">
    <source>
        <dbReference type="EMBL" id="KAK0039432.1"/>
    </source>
</evidence>
<evidence type="ECO:0000256" key="1">
    <source>
        <dbReference type="SAM" id="MobiDB-lite"/>
    </source>
</evidence>
<evidence type="ECO:0000313" key="3">
    <source>
        <dbReference type="Proteomes" id="UP001233172"/>
    </source>
</evidence>
<dbReference type="EMBL" id="JASAOG010000447">
    <property type="protein sequence ID" value="KAK0039432.1"/>
    <property type="molecule type" value="Genomic_DNA"/>
</dbReference>
<proteinExistence type="predicted"/>
<dbReference type="AlphaFoldDB" id="A0AAD8AN97"/>
<name>A0AAD8AN97_BIOPF</name>
<organism evidence="2 3">
    <name type="scientific">Biomphalaria pfeifferi</name>
    <name type="common">Bloodfluke planorb</name>
    <name type="synonym">Freshwater snail</name>
    <dbReference type="NCBI Taxonomy" id="112525"/>
    <lineage>
        <taxon>Eukaryota</taxon>
        <taxon>Metazoa</taxon>
        <taxon>Spiralia</taxon>
        <taxon>Lophotrochozoa</taxon>
        <taxon>Mollusca</taxon>
        <taxon>Gastropoda</taxon>
        <taxon>Heterobranchia</taxon>
        <taxon>Euthyneura</taxon>
        <taxon>Panpulmonata</taxon>
        <taxon>Hygrophila</taxon>
        <taxon>Lymnaeoidea</taxon>
        <taxon>Planorbidae</taxon>
        <taxon>Biomphalaria</taxon>
    </lineage>
</organism>
<reference evidence="2" key="2">
    <citation type="submission" date="2023-04" db="EMBL/GenBank/DDBJ databases">
        <authorList>
            <person name="Bu L."/>
            <person name="Lu L."/>
            <person name="Laidemitt M.R."/>
            <person name="Zhang S.M."/>
            <person name="Mutuku M."/>
            <person name="Mkoji G."/>
            <person name="Steinauer M."/>
            <person name="Loker E.S."/>
        </authorList>
    </citation>
    <scope>NUCLEOTIDE SEQUENCE</scope>
    <source>
        <strain evidence="2">KasaAsao</strain>
        <tissue evidence="2">Whole Snail</tissue>
    </source>
</reference>
<protein>
    <submittedName>
        <fullName evidence="2">Uncharacterized protein</fullName>
    </submittedName>
</protein>
<reference evidence="2" key="1">
    <citation type="journal article" date="2023" name="PLoS Negl. Trop. Dis.">
        <title>A genome sequence for Biomphalaria pfeifferi, the major vector snail for the human-infecting parasite Schistosoma mansoni.</title>
        <authorList>
            <person name="Bu L."/>
            <person name="Lu L."/>
            <person name="Laidemitt M.R."/>
            <person name="Zhang S.M."/>
            <person name="Mutuku M."/>
            <person name="Mkoji G."/>
            <person name="Steinauer M."/>
            <person name="Loker E.S."/>
        </authorList>
    </citation>
    <scope>NUCLEOTIDE SEQUENCE</scope>
    <source>
        <strain evidence="2">KasaAsao</strain>
    </source>
</reference>
<sequence>MPKKYMRNGQLVTVFKVENPEGPNRNPDLYAWVGAVASETHRTVEFGWDKDKEHNTYVLSLMFSDGFKIELRVGQYLILDEQGQWTNGEEGQFDEAGSEPTPISDTPGGQPLVDFGTAILMLKDGARVARIGWNGKVMDRNEDGRWWIRSVARQPDGRPRRRLDHRRMTITSRRFSALRIEGECMQIPAEAEWKLLGESGGQRLTPHVEAFSSWLEQFDTTFEYNLAGVEYTIPGTATRAVARCGEMLMVFIDDEDSECVAHMMMASFDVLFALEYDPNLDHVGEDL</sequence>
<dbReference type="Proteomes" id="UP001233172">
    <property type="component" value="Unassembled WGS sequence"/>
</dbReference>
<keyword evidence="3" id="KW-1185">Reference proteome</keyword>
<feature type="region of interest" description="Disordered" evidence="1">
    <location>
        <begin position="88"/>
        <end position="108"/>
    </location>
</feature>
<gene>
    <name evidence="2" type="ORF">Bpfe_031109</name>
</gene>